<evidence type="ECO:0000313" key="2">
    <source>
        <dbReference type="Proteomes" id="UP000823775"/>
    </source>
</evidence>
<name>A0ABS8RRW0_DATST</name>
<sequence>PKANIAVEPEMSTKAIEKYLSLEDPVGREFVYVKEQVKSSEVTICLAVLDATSSYLRRGAPLETLEKSLTWKKPKPPIEKEPIL</sequence>
<organism evidence="1 2">
    <name type="scientific">Datura stramonium</name>
    <name type="common">Jimsonweed</name>
    <name type="synonym">Common thornapple</name>
    <dbReference type="NCBI Taxonomy" id="4076"/>
    <lineage>
        <taxon>Eukaryota</taxon>
        <taxon>Viridiplantae</taxon>
        <taxon>Streptophyta</taxon>
        <taxon>Embryophyta</taxon>
        <taxon>Tracheophyta</taxon>
        <taxon>Spermatophyta</taxon>
        <taxon>Magnoliopsida</taxon>
        <taxon>eudicotyledons</taxon>
        <taxon>Gunneridae</taxon>
        <taxon>Pentapetalae</taxon>
        <taxon>asterids</taxon>
        <taxon>lamiids</taxon>
        <taxon>Solanales</taxon>
        <taxon>Solanaceae</taxon>
        <taxon>Solanoideae</taxon>
        <taxon>Datureae</taxon>
        <taxon>Datura</taxon>
    </lineage>
</organism>
<accession>A0ABS8RRW0</accession>
<gene>
    <name evidence="1" type="ORF">HAX54_000128</name>
</gene>
<dbReference type="Proteomes" id="UP000823775">
    <property type="component" value="Unassembled WGS sequence"/>
</dbReference>
<evidence type="ECO:0000313" key="1">
    <source>
        <dbReference type="EMBL" id="MCD7449524.1"/>
    </source>
</evidence>
<keyword evidence="2" id="KW-1185">Reference proteome</keyword>
<proteinExistence type="predicted"/>
<comment type="caution">
    <text evidence="1">The sequence shown here is derived from an EMBL/GenBank/DDBJ whole genome shotgun (WGS) entry which is preliminary data.</text>
</comment>
<reference evidence="1 2" key="1">
    <citation type="journal article" date="2021" name="BMC Genomics">
        <title>Datura genome reveals duplications of psychoactive alkaloid biosynthetic genes and high mutation rate following tissue culture.</title>
        <authorList>
            <person name="Rajewski A."/>
            <person name="Carter-House D."/>
            <person name="Stajich J."/>
            <person name="Litt A."/>
        </authorList>
    </citation>
    <scope>NUCLEOTIDE SEQUENCE [LARGE SCALE GENOMIC DNA]</scope>
    <source>
        <strain evidence="1">AR-01</strain>
    </source>
</reference>
<protein>
    <submittedName>
        <fullName evidence="1">Uncharacterized protein</fullName>
    </submittedName>
</protein>
<dbReference type="EMBL" id="JACEIK010000100">
    <property type="protein sequence ID" value="MCD7449524.1"/>
    <property type="molecule type" value="Genomic_DNA"/>
</dbReference>
<feature type="non-terminal residue" evidence="1">
    <location>
        <position position="1"/>
    </location>
</feature>